<name>A0A9J6ZUB7_9GAMM</name>
<dbReference type="RefSeq" id="WP_005958712.1">
    <property type="nucleotide sequence ID" value="NZ_CP090569.1"/>
</dbReference>
<keyword evidence="2" id="KW-0812">Transmembrane</keyword>
<dbReference type="InterPro" id="IPR029095">
    <property type="entry name" value="NarX-like_N"/>
</dbReference>
<evidence type="ECO:0000256" key="1">
    <source>
        <dbReference type="ARBA" id="ARBA00004141"/>
    </source>
</evidence>
<evidence type="ECO:0000256" key="5">
    <source>
        <dbReference type="SAM" id="SignalP"/>
    </source>
</evidence>
<evidence type="ECO:0000259" key="6">
    <source>
        <dbReference type="Pfam" id="PF13675"/>
    </source>
</evidence>
<keyword evidence="5" id="KW-0732">Signal</keyword>
<feature type="chain" id="PRO_5039920036" evidence="5">
    <location>
        <begin position="26"/>
        <end position="267"/>
    </location>
</feature>
<proteinExistence type="predicted"/>
<protein>
    <submittedName>
        <fullName evidence="7">Type IV pili methyl-accepting chemotaxis transducer N-terminal domain-containing protein</fullName>
    </submittedName>
</protein>
<gene>
    <name evidence="7" type="ORF">L0Y14_09040</name>
</gene>
<dbReference type="Proteomes" id="UP001056649">
    <property type="component" value="Chromosome"/>
</dbReference>
<feature type="signal peptide" evidence="5">
    <location>
        <begin position="1"/>
        <end position="25"/>
    </location>
</feature>
<dbReference type="KEGG" id="eps:L0Y14_09040"/>
<keyword evidence="8" id="KW-1185">Reference proteome</keyword>
<feature type="domain" description="NarX-like N-terminal" evidence="6">
    <location>
        <begin position="146"/>
        <end position="223"/>
    </location>
</feature>
<reference evidence="7" key="1">
    <citation type="journal article" date="2022" name="Mol. Ecol. Resour.">
        <title>The complete and closed genome of the facultative generalist Candidatus Endoriftia persephone from deep-sea hydrothermal vents.</title>
        <authorList>
            <person name="de Oliveira A.L."/>
            <person name="Srivastava A."/>
            <person name="Espada-Hinojosa S."/>
            <person name="Bright M."/>
        </authorList>
    </citation>
    <scope>NUCLEOTIDE SEQUENCE</scope>
    <source>
        <strain evidence="7">Tica-EPR-9o50.N</strain>
    </source>
</reference>
<evidence type="ECO:0000313" key="8">
    <source>
        <dbReference type="Proteomes" id="UP001056649"/>
    </source>
</evidence>
<evidence type="ECO:0000256" key="4">
    <source>
        <dbReference type="ARBA" id="ARBA00023136"/>
    </source>
</evidence>
<keyword evidence="4" id="KW-0472">Membrane</keyword>
<keyword evidence="3" id="KW-1133">Transmembrane helix</keyword>
<comment type="subcellular location">
    <subcellularLocation>
        <location evidence="1">Membrane</location>
        <topology evidence="1">Multi-pass membrane protein</topology>
    </subcellularLocation>
</comment>
<dbReference type="Pfam" id="PF13675">
    <property type="entry name" value="PilJ"/>
    <property type="match status" value="2"/>
</dbReference>
<dbReference type="AlphaFoldDB" id="A0A9J6ZUB7"/>
<evidence type="ECO:0000256" key="3">
    <source>
        <dbReference type="ARBA" id="ARBA00022989"/>
    </source>
</evidence>
<evidence type="ECO:0000256" key="2">
    <source>
        <dbReference type="ARBA" id="ARBA00022692"/>
    </source>
</evidence>
<accession>A0A9J6ZUB7</accession>
<dbReference type="EMBL" id="CP090569">
    <property type="protein sequence ID" value="USF86293.1"/>
    <property type="molecule type" value="Genomic_DNA"/>
</dbReference>
<sequence>MKTNLKSTSLFCLVLLLALPFASHAEETPSVTSLIDRAGMQRMLSQKIAKAYFFLGKGSRPDKARQQMRDSLKLFKSNHASLRKEIKDPAIQDLLTYIDLAYDEYAELCSQPYNQDNGALVLDLSETLLEVSNEIVKKLEQTSKIKTSKIVNLAGRQRMLSQRIAKYYIAYQLGFRDVNSVTQLTKAVDLFEASLHALKVEKSNTKAINTELVRITNLWKVVRGFFLDIKKGGLPVTVFATTDKILQRSNRVTKMYVQIFSTRSPSQ</sequence>
<feature type="domain" description="NarX-like N-terminal" evidence="6">
    <location>
        <begin position="32"/>
        <end position="88"/>
    </location>
</feature>
<dbReference type="GO" id="GO:0016020">
    <property type="term" value="C:membrane"/>
    <property type="evidence" value="ECO:0007669"/>
    <property type="project" value="UniProtKB-SubCell"/>
</dbReference>
<organism evidence="7 8">
    <name type="scientific">Candidatus Endoriftia persephonae</name>
    <dbReference type="NCBI Taxonomy" id="393765"/>
    <lineage>
        <taxon>Bacteria</taxon>
        <taxon>Pseudomonadati</taxon>
        <taxon>Pseudomonadota</taxon>
        <taxon>Gammaproteobacteria</taxon>
        <taxon>Chromatiales</taxon>
        <taxon>Sedimenticolaceae</taxon>
        <taxon>Candidatus Endoriftia</taxon>
    </lineage>
</organism>
<evidence type="ECO:0000313" key="7">
    <source>
        <dbReference type="EMBL" id="USF86293.1"/>
    </source>
</evidence>